<keyword evidence="3" id="KW-0547">Nucleotide-binding</keyword>
<keyword evidence="7" id="KW-1185">Reference proteome</keyword>
<keyword evidence="2" id="KW-0677">Repeat</keyword>
<reference evidence="7" key="1">
    <citation type="journal article" date="2019" name="Int. J. Syst. Evol. Microbiol.">
        <title>The Global Catalogue of Microorganisms (GCM) 10K type strain sequencing project: providing services to taxonomists for standard genome sequencing and annotation.</title>
        <authorList>
            <consortium name="The Broad Institute Genomics Platform"/>
            <consortium name="The Broad Institute Genome Sequencing Center for Infectious Disease"/>
            <person name="Wu L."/>
            <person name="Ma J."/>
        </authorList>
    </citation>
    <scope>NUCLEOTIDE SEQUENCE [LARGE SCALE GENOMIC DNA]</scope>
    <source>
        <strain evidence="7">NBRC 108565</strain>
    </source>
</reference>
<gene>
    <name evidence="6" type="ORF">GCM10025865_13030</name>
</gene>
<dbReference type="CDD" id="cd03216">
    <property type="entry name" value="ABC_Carb_Monos_I"/>
    <property type="match status" value="1"/>
</dbReference>
<dbReference type="PANTHER" id="PTHR43790:SF9">
    <property type="entry name" value="GALACTOFURANOSE TRANSPORTER ATP-BINDING PROTEIN YTFR"/>
    <property type="match status" value="1"/>
</dbReference>
<evidence type="ECO:0000256" key="3">
    <source>
        <dbReference type="ARBA" id="ARBA00022741"/>
    </source>
</evidence>
<dbReference type="PANTHER" id="PTHR43790">
    <property type="entry name" value="CARBOHYDRATE TRANSPORT ATP-BINDING PROTEIN MG119-RELATED"/>
    <property type="match status" value="1"/>
</dbReference>
<dbReference type="EMBL" id="AP027729">
    <property type="protein sequence ID" value="BDZ42004.1"/>
    <property type="molecule type" value="Genomic_DNA"/>
</dbReference>
<dbReference type="Pfam" id="PF00005">
    <property type="entry name" value="ABC_tran"/>
    <property type="match status" value="1"/>
</dbReference>
<dbReference type="Gene3D" id="3.40.50.300">
    <property type="entry name" value="P-loop containing nucleotide triphosphate hydrolases"/>
    <property type="match status" value="1"/>
</dbReference>
<dbReference type="Proteomes" id="UP001321475">
    <property type="component" value="Chromosome"/>
</dbReference>
<dbReference type="SMART" id="SM00382">
    <property type="entry name" value="AAA"/>
    <property type="match status" value="1"/>
</dbReference>
<dbReference type="InterPro" id="IPR027417">
    <property type="entry name" value="P-loop_NTPase"/>
</dbReference>
<evidence type="ECO:0000256" key="4">
    <source>
        <dbReference type="ARBA" id="ARBA00022840"/>
    </source>
</evidence>
<keyword evidence="4" id="KW-0067">ATP-binding</keyword>
<accession>A0ABM8G216</accession>
<feature type="domain" description="ABC transporter" evidence="5">
    <location>
        <begin position="16"/>
        <end position="250"/>
    </location>
</feature>
<keyword evidence="1" id="KW-0813">Transport</keyword>
<proteinExistence type="predicted"/>
<evidence type="ECO:0000256" key="2">
    <source>
        <dbReference type="ARBA" id="ARBA00022737"/>
    </source>
</evidence>
<name>A0ABM8G216_9CELL</name>
<dbReference type="RefSeq" id="WP_286219066.1">
    <property type="nucleotide sequence ID" value="NZ_AP027729.1"/>
</dbReference>
<dbReference type="SUPFAM" id="SSF52540">
    <property type="entry name" value="P-loop containing nucleoside triphosphate hydrolases"/>
    <property type="match status" value="1"/>
</dbReference>
<sequence>MTLDPRSAPDAGPNALEVRGLVKHYPGVKALDGVDLVVRRNEVLGLAGENGAGKSTLLKALVGLVKPDAGEIWVRGEKVELKSVVDAANHGIGMVFQEQSLVPNLTAAENIVLGSEGAGVRRGVYRWDTMRKMAQEQLDKIGSSIDPLARTDTLSFADRQMVEIAKVLRIEERTDHPPVIILDEPTSVLESKEIETLFTQVRRLREFASVVFVSHRLDEVLDVCDRVSVLRSGRSVGEVPTEERPRPSSTR</sequence>
<dbReference type="PROSITE" id="PS50893">
    <property type="entry name" value="ABC_TRANSPORTER_2"/>
    <property type="match status" value="1"/>
</dbReference>
<evidence type="ECO:0000313" key="7">
    <source>
        <dbReference type="Proteomes" id="UP001321475"/>
    </source>
</evidence>
<evidence type="ECO:0000256" key="1">
    <source>
        <dbReference type="ARBA" id="ARBA00022448"/>
    </source>
</evidence>
<dbReference type="InterPro" id="IPR003593">
    <property type="entry name" value="AAA+_ATPase"/>
</dbReference>
<dbReference type="InterPro" id="IPR050107">
    <property type="entry name" value="ABC_carbohydrate_import_ATPase"/>
</dbReference>
<dbReference type="InterPro" id="IPR003439">
    <property type="entry name" value="ABC_transporter-like_ATP-bd"/>
</dbReference>
<organism evidence="6 7">
    <name type="scientific">Paraoerskovia sediminicola</name>
    <dbReference type="NCBI Taxonomy" id="1138587"/>
    <lineage>
        <taxon>Bacteria</taxon>
        <taxon>Bacillati</taxon>
        <taxon>Actinomycetota</taxon>
        <taxon>Actinomycetes</taxon>
        <taxon>Micrococcales</taxon>
        <taxon>Cellulomonadaceae</taxon>
        <taxon>Paraoerskovia</taxon>
    </lineage>
</organism>
<evidence type="ECO:0000313" key="6">
    <source>
        <dbReference type="EMBL" id="BDZ42004.1"/>
    </source>
</evidence>
<evidence type="ECO:0000259" key="5">
    <source>
        <dbReference type="PROSITE" id="PS50893"/>
    </source>
</evidence>
<protein>
    <recommendedName>
        <fullName evidence="5">ABC transporter domain-containing protein</fullName>
    </recommendedName>
</protein>